<dbReference type="GeneTree" id="ENSGT01150000287119"/>
<protein>
    <submittedName>
        <fullName evidence="1">Uncharacterized protein</fullName>
    </submittedName>
</protein>
<dbReference type="Ensembl" id="ENSKMAT00000002362.1">
    <property type="protein sequence ID" value="ENSKMAP00000002311.1"/>
    <property type="gene ID" value="ENSKMAG00000001790.1"/>
</dbReference>
<organism evidence="1 2">
    <name type="scientific">Kryptolebias marmoratus</name>
    <name type="common">Mangrove killifish</name>
    <name type="synonym">Rivulus marmoratus</name>
    <dbReference type="NCBI Taxonomy" id="37003"/>
    <lineage>
        <taxon>Eukaryota</taxon>
        <taxon>Metazoa</taxon>
        <taxon>Chordata</taxon>
        <taxon>Craniata</taxon>
        <taxon>Vertebrata</taxon>
        <taxon>Euteleostomi</taxon>
        <taxon>Actinopterygii</taxon>
        <taxon>Neopterygii</taxon>
        <taxon>Teleostei</taxon>
        <taxon>Neoteleostei</taxon>
        <taxon>Acanthomorphata</taxon>
        <taxon>Ovalentaria</taxon>
        <taxon>Atherinomorphae</taxon>
        <taxon>Cyprinodontiformes</taxon>
        <taxon>Rivulidae</taxon>
        <taxon>Kryptolebias</taxon>
    </lineage>
</organism>
<sequence length="82" mass="9162">MMRMPRPLHVVHFWTAPVLPPLTTYPLQALHSTFLLSCSLVVFPLYRSSSDTLCLPSQDHPRLLPASLVLRSGHIAPSFQGL</sequence>
<accession>A0A3Q2ZF13</accession>
<keyword evidence="2" id="KW-1185">Reference proteome</keyword>
<name>A0A3Q2ZF13_KRYMA</name>
<dbReference type="AlphaFoldDB" id="A0A3Q2ZF13"/>
<dbReference type="Proteomes" id="UP000264800">
    <property type="component" value="Unplaced"/>
</dbReference>
<evidence type="ECO:0000313" key="1">
    <source>
        <dbReference type="Ensembl" id="ENSKMAP00000002311.1"/>
    </source>
</evidence>
<proteinExistence type="predicted"/>
<reference evidence="1" key="1">
    <citation type="submission" date="2025-08" db="UniProtKB">
        <authorList>
            <consortium name="Ensembl"/>
        </authorList>
    </citation>
    <scope>IDENTIFICATION</scope>
</reference>
<reference evidence="1" key="2">
    <citation type="submission" date="2025-09" db="UniProtKB">
        <authorList>
            <consortium name="Ensembl"/>
        </authorList>
    </citation>
    <scope>IDENTIFICATION</scope>
</reference>
<evidence type="ECO:0000313" key="2">
    <source>
        <dbReference type="Proteomes" id="UP000264800"/>
    </source>
</evidence>